<evidence type="ECO:0000313" key="10">
    <source>
        <dbReference type="Proteomes" id="UP000325577"/>
    </source>
</evidence>
<reference evidence="9 10" key="1">
    <citation type="submission" date="2019-09" db="EMBL/GenBank/DDBJ databases">
        <title>A chromosome-level genome assembly of the Chinese tupelo Nyssa sinensis.</title>
        <authorList>
            <person name="Yang X."/>
            <person name="Kang M."/>
            <person name="Yang Y."/>
            <person name="Xiong H."/>
            <person name="Wang M."/>
            <person name="Zhang Z."/>
            <person name="Wang Z."/>
            <person name="Wu H."/>
            <person name="Ma T."/>
            <person name="Liu J."/>
            <person name="Xi Z."/>
        </authorList>
    </citation>
    <scope>NUCLEOTIDE SEQUENCE [LARGE SCALE GENOMIC DNA]</scope>
    <source>
        <strain evidence="9">J267</strain>
        <tissue evidence="9">Leaf</tissue>
    </source>
</reference>
<dbReference type="InterPro" id="IPR000571">
    <property type="entry name" value="Znf_CCCH"/>
</dbReference>
<evidence type="ECO:0000256" key="5">
    <source>
        <dbReference type="PROSITE-ProRule" id="PRU00723"/>
    </source>
</evidence>
<feature type="region of interest" description="Disordered" evidence="7">
    <location>
        <begin position="246"/>
        <end position="267"/>
    </location>
</feature>
<keyword evidence="6" id="KW-0175">Coiled coil</keyword>
<feature type="zinc finger region" description="C3H1-type" evidence="5">
    <location>
        <begin position="328"/>
        <end position="356"/>
    </location>
</feature>
<dbReference type="InterPro" id="IPR045877">
    <property type="entry name" value="ZFP36-like"/>
</dbReference>
<dbReference type="SUPFAM" id="SSF90229">
    <property type="entry name" value="CCCH zinc finger"/>
    <property type="match status" value="2"/>
</dbReference>
<evidence type="ECO:0000256" key="6">
    <source>
        <dbReference type="SAM" id="Coils"/>
    </source>
</evidence>
<evidence type="ECO:0000313" key="9">
    <source>
        <dbReference type="EMBL" id="KAA8547770.1"/>
    </source>
</evidence>
<evidence type="ECO:0000256" key="7">
    <source>
        <dbReference type="SAM" id="MobiDB-lite"/>
    </source>
</evidence>
<evidence type="ECO:0000256" key="1">
    <source>
        <dbReference type="ARBA" id="ARBA00022723"/>
    </source>
</evidence>
<dbReference type="PANTHER" id="PTHR12547">
    <property type="entry name" value="CCCH ZINC FINGER/TIS11-RELATED"/>
    <property type="match status" value="1"/>
</dbReference>
<evidence type="ECO:0000256" key="3">
    <source>
        <dbReference type="ARBA" id="ARBA00022771"/>
    </source>
</evidence>
<dbReference type="GO" id="GO:0003729">
    <property type="term" value="F:mRNA binding"/>
    <property type="evidence" value="ECO:0007669"/>
    <property type="project" value="InterPro"/>
</dbReference>
<name>A0A5J5C0R9_9ASTE</name>
<dbReference type="PROSITE" id="PS50103">
    <property type="entry name" value="ZF_C3H1"/>
    <property type="match status" value="2"/>
</dbReference>
<evidence type="ECO:0000259" key="8">
    <source>
        <dbReference type="PROSITE" id="PS50103"/>
    </source>
</evidence>
<dbReference type="GO" id="GO:0008270">
    <property type="term" value="F:zinc ion binding"/>
    <property type="evidence" value="ECO:0007669"/>
    <property type="project" value="UniProtKB-KW"/>
</dbReference>
<accession>A0A5J5C0R9</accession>
<feature type="zinc finger region" description="C3H1-type" evidence="5">
    <location>
        <begin position="290"/>
        <end position="318"/>
    </location>
</feature>
<dbReference type="EMBL" id="CM018032">
    <property type="protein sequence ID" value="KAA8547770.1"/>
    <property type="molecule type" value="Genomic_DNA"/>
</dbReference>
<sequence>MPSYMPAFSFHTCAVPLPLSLKIDPLGSLSSNFRSDQMQDVPPSDGGNNNNNDKSSSTNSSPHLSRNSDSIDFTSFYPSMFLPNSNSLSITPSDCSFDDDNTNAISTEDRLYQASAILEYQQLYNRYAMCLAHLQRSIKQIDALRQENDDLRLANSDLVKRLSLLSQATIQNCLLSSHHPSLSFINDFNRLSIGGTVRDSHVAEEISTISPTSVIEHNRLERKNVERVSLPKSISVRSSGYLKINQRGGNTGGPSRNRVANPVSNGSQRVYVPRGKREEALEFDLYNQGMIKTELCNKWQETGACPYGNHCQFAHGITELRPVIRHPRYKTEVCRMVLAGDTCPYGHRCHFRHTLTDQERLLGPL</sequence>
<feature type="domain" description="C3H1-type" evidence="8">
    <location>
        <begin position="328"/>
        <end position="356"/>
    </location>
</feature>
<proteinExistence type="predicted"/>
<dbReference type="SMART" id="SM00356">
    <property type="entry name" value="ZnF_C3H1"/>
    <property type="match status" value="2"/>
</dbReference>
<dbReference type="FunFam" id="4.10.1000.10:FF:000002">
    <property type="entry name" value="Zinc finger protein 36, C3H1 type-like 1"/>
    <property type="match status" value="1"/>
</dbReference>
<gene>
    <name evidence="9" type="ORF">F0562_004199</name>
</gene>
<feature type="region of interest" description="Disordered" evidence="7">
    <location>
        <begin position="32"/>
        <end position="66"/>
    </location>
</feature>
<keyword evidence="4 5" id="KW-0862">Zinc</keyword>
<feature type="compositionally biased region" description="Low complexity" evidence="7">
    <location>
        <begin position="44"/>
        <end position="61"/>
    </location>
</feature>
<dbReference type="PANTHER" id="PTHR12547:SF162">
    <property type="entry name" value="ZINC FINGER CCCH DOMAIN-CONTAINING PROTEIN 15"/>
    <property type="match status" value="1"/>
</dbReference>
<keyword evidence="2" id="KW-0677">Repeat</keyword>
<keyword evidence="3 5" id="KW-0863">Zinc-finger</keyword>
<keyword evidence="10" id="KW-1185">Reference proteome</keyword>
<evidence type="ECO:0000256" key="4">
    <source>
        <dbReference type="ARBA" id="ARBA00022833"/>
    </source>
</evidence>
<dbReference type="Gene3D" id="4.10.1000.10">
    <property type="entry name" value="Zinc finger, CCCH-type"/>
    <property type="match status" value="2"/>
</dbReference>
<evidence type="ECO:0000256" key="2">
    <source>
        <dbReference type="ARBA" id="ARBA00022737"/>
    </source>
</evidence>
<dbReference type="AlphaFoldDB" id="A0A5J5C0R9"/>
<keyword evidence="1 5" id="KW-0479">Metal-binding</keyword>
<dbReference type="Proteomes" id="UP000325577">
    <property type="component" value="Linkage Group LG1"/>
</dbReference>
<organism evidence="9 10">
    <name type="scientific">Nyssa sinensis</name>
    <dbReference type="NCBI Taxonomy" id="561372"/>
    <lineage>
        <taxon>Eukaryota</taxon>
        <taxon>Viridiplantae</taxon>
        <taxon>Streptophyta</taxon>
        <taxon>Embryophyta</taxon>
        <taxon>Tracheophyta</taxon>
        <taxon>Spermatophyta</taxon>
        <taxon>Magnoliopsida</taxon>
        <taxon>eudicotyledons</taxon>
        <taxon>Gunneridae</taxon>
        <taxon>Pentapetalae</taxon>
        <taxon>asterids</taxon>
        <taxon>Cornales</taxon>
        <taxon>Nyssaceae</taxon>
        <taxon>Nyssa</taxon>
    </lineage>
</organism>
<protein>
    <recommendedName>
        <fullName evidence="8">C3H1-type domain-containing protein</fullName>
    </recommendedName>
</protein>
<dbReference type="InterPro" id="IPR036855">
    <property type="entry name" value="Znf_CCCH_sf"/>
</dbReference>
<feature type="domain" description="C3H1-type" evidence="8">
    <location>
        <begin position="290"/>
        <end position="318"/>
    </location>
</feature>
<dbReference type="FunFam" id="4.10.1000.10:FF:000001">
    <property type="entry name" value="zinc finger CCCH domain-containing protein 15-like"/>
    <property type="match status" value="1"/>
</dbReference>
<dbReference type="Pfam" id="PF00642">
    <property type="entry name" value="zf-CCCH"/>
    <property type="match status" value="1"/>
</dbReference>
<dbReference type="OrthoDB" id="410307at2759"/>
<feature type="coiled-coil region" evidence="6">
    <location>
        <begin position="134"/>
        <end position="161"/>
    </location>
</feature>